<evidence type="ECO:0000313" key="1">
    <source>
        <dbReference type="EMBL" id="SEW18763.1"/>
    </source>
</evidence>
<proteinExistence type="predicted"/>
<dbReference type="RefSeq" id="WP_092453122.1">
    <property type="nucleotide sequence ID" value="NZ_FOJI01000006.1"/>
</dbReference>
<dbReference type="SMART" id="SM00855">
    <property type="entry name" value="PGAM"/>
    <property type="match status" value="1"/>
</dbReference>
<dbReference type="AlphaFoldDB" id="A0A1I0PW87"/>
<dbReference type="Pfam" id="PF00300">
    <property type="entry name" value="His_Phos_1"/>
    <property type="match status" value="1"/>
</dbReference>
<dbReference type="InterPro" id="IPR029033">
    <property type="entry name" value="His_PPase_superfam"/>
</dbReference>
<sequence>MTHIYFVRHAQPEHEWQEDRTRPLTEEGKRDSKKVTQILSDIHIDCAFSSPYQRSIDTIFESTTTHCLEIVTDERFREREKGQNGNDFGIFQKRWSDFDFHEEGGESLNMVQKRNIEAFMEILRDHRDENILIGTHGTALSTILNYYEPTYNCDSFLRIIDFMPYIIRLDFDELRYFKKEELLYVEKEFKGAIRADKK</sequence>
<dbReference type="PANTHER" id="PTHR48100:SF59">
    <property type="entry name" value="ADENOSYLCOBALAMIN_ALPHA-RIBAZOLE PHOSPHATASE"/>
    <property type="match status" value="1"/>
</dbReference>
<dbReference type="InterPro" id="IPR050275">
    <property type="entry name" value="PGM_Phosphatase"/>
</dbReference>
<dbReference type="Proteomes" id="UP000199701">
    <property type="component" value="Unassembled WGS sequence"/>
</dbReference>
<dbReference type="GO" id="GO:0016791">
    <property type="term" value="F:phosphatase activity"/>
    <property type="evidence" value="ECO:0007669"/>
    <property type="project" value="TreeGrafter"/>
</dbReference>
<evidence type="ECO:0000313" key="2">
    <source>
        <dbReference type="Proteomes" id="UP000199701"/>
    </source>
</evidence>
<dbReference type="OrthoDB" id="9781415at2"/>
<reference evidence="1 2" key="1">
    <citation type="submission" date="2016-10" db="EMBL/GenBank/DDBJ databases">
        <authorList>
            <person name="de Groot N.N."/>
        </authorList>
    </citation>
    <scope>NUCLEOTIDE SEQUENCE [LARGE SCALE GENOMIC DNA]</scope>
    <source>
        <strain evidence="1 2">DSM 9179</strain>
    </source>
</reference>
<accession>A0A1I0PW87</accession>
<organism evidence="1 2">
    <name type="scientific">[Clostridium] fimetarium</name>
    <dbReference type="NCBI Taxonomy" id="99656"/>
    <lineage>
        <taxon>Bacteria</taxon>
        <taxon>Bacillati</taxon>
        <taxon>Bacillota</taxon>
        <taxon>Clostridia</taxon>
        <taxon>Lachnospirales</taxon>
        <taxon>Lachnospiraceae</taxon>
    </lineage>
</organism>
<dbReference type="Gene3D" id="3.40.50.1240">
    <property type="entry name" value="Phosphoglycerate mutase-like"/>
    <property type="match status" value="1"/>
</dbReference>
<dbReference type="STRING" id="99656.SAMN05421659_10671"/>
<dbReference type="GO" id="GO:0005737">
    <property type="term" value="C:cytoplasm"/>
    <property type="evidence" value="ECO:0007669"/>
    <property type="project" value="TreeGrafter"/>
</dbReference>
<gene>
    <name evidence="1" type="ORF">SAMN05421659_10671</name>
</gene>
<protein>
    <submittedName>
        <fullName evidence="1">2,3-bisphosphoglycerate-dependent phosphoglycerate mutase</fullName>
    </submittedName>
</protein>
<dbReference type="SUPFAM" id="SSF53254">
    <property type="entry name" value="Phosphoglycerate mutase-like"/>
    <property type="match status" value="1"/>
</dbReference>
<keyword evidence="2" id="KW-1185">Reference proteome</keyword>
<dbReference type="EMBL" id="FOJI01000006">
    <property type="protein sequence ID" value="SEW18763.1"/>
    <property type="molecule type" value="Genomic_DNA"/>
</dbReference>
<dbReference type="PANTHER" id="PTHR48100">
    <property type="entry name" value="BROAD-SPECIFICITY PHOSPHATASE YOR283W-RELATED"/>
    <property type="match status" value="1"/>
</dbReference>
<dbReference type="InterPro" id="IPR013078">
    <property type="entry name" value="His_Pase_superF_clade-1"/>
</dbReference>
<dbReference type="CDD" id="cd07067">
    <property type="entry name" value="HP_PGM_like"/>
    <property type="match status" value="1"/>
</dbReference>
<name>A0A1I0PW87_9FIRM</name>